<feature type="transmembrane region" description="Helical" evidence="1">
    <location>
        <begin position="91"/>
        <end position="112"/>
    </location>
</feature>
<proteinExistence type="predicted"/>
<name>A0ABV1VD02_9ACTN</name>
<accession>A0ABV1VD02</accession>
<evidence type="ECO:0000256" key="1">
    <source>
        <dbReference type="SAM" id="Phobius"/>
    </source>
</evidence>
<feature type="transmembrane region" description="Helical" evidence="1">
    <location>
        <begin position="189"/>
        <end position="205"/>
    </location>
</feature>
<dbReference type="RefSeq" id="WP_350722417.1">
    <property type="nucleotide sequence ID" value="NZ_JBEPCO010000036.1"/>
</dbReference>
<feature type="transmembrane region" description="Helical" evidence="1">
    <location>
        <begin position="161"/>
        <end position="183"/>
    </location>
</feature>
<comment type="caution">
    <text evidence="2">The sequence shown here is derived from an EMBL/GenBank/DDBJ whole genome shotgun (WGS) entry which is preliminary data.</text>
</comment>
<keyword evidence="1" id="KW-1133">Transmembrane helix</keyword>
<protein>
    <recommendedName>
        <fullName evidence="4">Integral membrane protein</fullName>
    </recommendedName>
</protein>
<keyword evidence="1" id="KW-0472">Membrane</keyword>
<reference evidence="2 3" key="1">
    <citation type="submission" date="2024-06" db="EMBL/GenBank/DDBJ databases">
        <title>The Natural Products Discovery Center: Release of the First 8490 Sequenced Strains for Exploring Actinobacteria Biosynthetic Diversity.</title>
        <authorList>
            <person name="Kalkreuter E."/>
            <person name="Kautsar S.A."/>
            <person name="Yang D."/>
            <person name="Bader C.D."/>
            <person name="Teijaro C.N."/>
            <person name="Fluegel L."/>
            <person name="Davis C.M."/>
            <person name="Simpson J.R."/>
            <person name="Lauterbach L."/>
            <person name="Steele A.D."/>
            <person name="Gui C."/>
            <person name="Meng S."/>
            <person name="Li G."/>
            <person name="Viehrig K."/>
            <person name="Ye F."/>
            <person name="Su P."/>
            <person name="Kiefer A.F."/>
            <person name="Nichols A."/>
            <person name="Cepeda A.J."/>
            <person name="Yan W."/>
            <person name="Fan B."/>
            <person name="Jiang Y."/>
            <person name="Adhikari A."/>
            <person name="Zheng C.-J."/>
            <person name="Schuster L."/>
            <person name="Cowan T.M."/>
            <person name="Smanski M.J."/>
            <person name="Chevrette M.G."/>
            <person name="De Carvalho L.P.S."/>
            <person name="Shen B."/>
        </authorList>
    </citation>
    <scope>NUCLEOTIDE SEQUENCE [LARGE SCALE GENOMIC DNA]</scope>
    <source>
        <strain evidence="2 3">NPDC000632</strain>
    </source>
</reference>
<gene>
    <name evidence="2" type="ORF">ABT322_08890</name>
</gene>
<feature type="transmembrane region" description="Helical" evidence="1">
    <location>
        <begin position="118"/>
        <end position="140"/>
    </location>
</feature>
<sequence>MTDAHPVDEAHGAFERAAASLSSPASHVQAEAVRTLVRFVREDPGHRQQALTALDGFVQSQRGRLAYRAEPVQDARTALYAFDSRRSVRTLVAVEGAAAVLLATPVVTGNLVGGGATRVLACVGVTAVLLMALSFTTRFWKPFLGPWALLMATASDRRVPGAYIAVRVILLALLFDLLVQAVTDSSSTAALYGVALCAVVWGFYGRRPRAMRLR</sequence>
<keyword evidence="1" id="KW-0812">Transmembrane</keyword>
<dbReference type="EMBL" id="JBEPCV010000005">
    <property type="protein sequence ID" value="MER6903890.1"/>
    <property type="molecule type" value="Genomic_DNA"/>
</dbReference>
<evidence type="ECO:0008006" key="4">
    <source>
        <dbReference type="Google" id="ProtNLM"/>
    </source>
</evidence>
<evidence type="ECO:0000313" key="3">
    <source>
        <dbReference type="Proteomes" id="UP001490330"/>
    </source>
</evidence>
<dbReference type="Proteomes" id="UP001490330">
    <property type="component" value="Unassembled WGS sequence"/>
</dbReference>
<organism evidence="2 3">
    <name type="scientific">Streptomyces flaveolus</name>
    <dbReference type="NCBI Taxonomy" id="67297"/>
    <lineage>
        <taxon>Bacteria</taxon>
        <taxon>Bacillati</taxon>
        <taxon>Actinomycetota</taxon>
        <taxon>Actinomycetes</taxon>
        <taxon>Kitasatosporales</taxon>
        <taxon>Streptomycetaceae</taxon>
        <taxon>Streptomyces</taxon>
    </lineage>
</organism>
<keyword evidence="3" id="KW-1185">Reference proteome</keyword>
<evidence type="ECO:0000313" key="2">
    <source>
        <dbReference type="EMBL" id="MER6903890.1"/>
    </source>
</evidence>